<dbReference type="Proteomes" id="UP001319104">
    <property type="component" value="Unassembled WGS sequence"/>
</dbReference>
<dbReference type="Gene3D" id="1.25.40.10">
    <property type="entry name" value="Tetratricopeptide repeat domain"/>
    <property type="match status" value="1"/>
</dbReference>
<dbReference type="AlphaFoldDB" id="A0AAP2G3M5"/>
<name>A0AAP2G3M5_9BACT</name>
<feature type="repeat" description="TPR" evidence="1">
    <location>
        <begin position="96"/>
        <end position="129"/>
    </location>
</feature>
<dbReference type="InterPro" id="IPR019734">
    <property type="entry name" value="TPR_rpt"/>
</dbReference>
<comment type="caution">
    <text evidence="2">The sequence shown here is derived from an EMBL/GenBank/DDBJ whole genome shotgun (WGS) entry which is preliminary data.</text>
</comment>
<dbReference type="EMBL" id="JAHCMY010000001">
    <property type="protein sequence ID" value="MBS9523176.1"/>
    <property type="molecule type" value="Genomic_DNA"/>
</dbReference>
<protein>
    <recommendedName>
        <fullName evidence="4">Tetratricopeptide repeat protein</fullName>
    </recommendedName>
</protein>
<dbReference type="PROSITE" id="PS50005">
    <property type="entry name" value="TPR"/>
    <property type="match status" value="1"/>
</dbReference>
<reference evidence="2 3" key="1">
    <citation type="submission" date="2021-05" db="EMBL/GenBank/DDBJ databases">
        <authorList>
            <person name="Zhang Z.D."/>
            <person name="Osman G."/>
        </authorList>
    </citation>
    <scope>NUCLEOTIDE SEQUENCE [LARGE SCALE GENOMIC DNA]</scope>
    <source>
        <strain evidence="2 3">KCTC 32217</strain>
    </source>
</reference>
<organism evidence="2 3">
    <name type="scientific">Litoribacter ruber</name>
    <dbReference type="NCBI Taxonomy" id="702568"/>
    <lineage>
        <taxon>Bacteria</taxon>
        <taxon>Pseudomonadati</taxon>
        <taxon>Bacteroidota</taxon>
        <taxon>Cytophagia</taxon>
        <taxon>Cytophagales</taxon>
        <taxon>Cyclobacteriaceae</taxon>
        <taxon>Litoribacter</taxon>
    </lineage>
</organism>
<evidence type="ECO:0008006" key="4">
    <source>
        <dbReference type="Google" id="ProtNLM"/>
    </source>
</evidence>
<dbReference type="SUPFAM" id="SSF48452">
    <property type="entry name" value="TPR-like"/>
    <property type="match status" value="1"/>
</dbReference>
<evidence type="ECO:0000313" key="2">
    <source>
        <dbReference type="EMBL" id="MBS9523176.1"/>
    </source>
</evidence>
<dbReference type="InterPro" id="IPR011990">
    <property type="entry name" value="TPR-like_helical_dom_sf"/>
</dbReference>
<keyword evidence="1" id="KW-0802">TPR repeat</keyword>
<evidence type="ECO:0000256" key="1">
    <source>
        <dbReference type="PROSITE-ProRule" id="PRU00339"/>
    </source>
</evidence>
<evidence type="ECO:0000313" key="3">
    <source>
        <dbReference type="Proteomes" id="UP001319104"/>
    </source>
</evidence>
<sequence>MNQVLSFIFVVLLIIPATWKEIALRNKALNRAETAYKKTDYETAVREHLALKNDFNVNSPEANFNLNLSFQFNGQEEEAQRGFQELTESRNRLIASMASNQNGTIAGREKDFKEALQAFRAALVRNPENETARHNYEMLARWLAQNEDQEEQDEQPDEDQLKPSNYAKRMKAEADKMVDSFNFAEAQNIMERALQIDETVAYYQDFMQYLDEVNEINNQ</sequence>
<keyword evidence="3" id="KW-1185">Reference proteome</keyword>
<dbReference type="RefSeq" id="WP_213944039.1">
    <property type="nucleotide sequence ID" value="NZ_JAHCMY010000001.1"/>
</dbReference>
<gene>
    <name evidence="2" type="ORF">KI659_04010</name>
</gene>
<accession>A0AAP2G3M5</accession>
<proteinExistence type="predicted"/>